<sequence>MDNVPNNKVGRPLKFKTSEALERAISEYFDGCEKSGKPLTMSGLAVGLGVNRQTLLNYSKDEEFFGTIKRAKALCERYAEEFLFSGKHVAGAIFNLKNNYSWKDKNESDVSITGKPFDLGELYDRVENEKKLEKSNETNFQ</sequence>
<organism evidence="1 2">
    <name type="scientific">Candidatus Yanofskybacteria bacterium RIFCSPHIGHO2_02_FULL_38_22b</name>
    <dbReference type="NCBI Taxonomy" id="1802673"/>
    <lineage>
        <taxon>Bacteria</taxon>
        <taxon>Candidatus Yanofskyibacteriota</taxon>
    </lineage>
</organism>
<gene>
    <name evidence="1" type="ORF">A3B86_02240</name>
</gene>
<dbReference type="Gene3D" id="1.10.132.80">
    <property type="match status" value="1"/>
</dbReference>
<dbReference type="EMBL" id="MGJN01000003">
    <property type="protein sequence ID" value="OGN07636.1"/>
    <property type="molecule type" value="Genomic_DNA"/>
</dbReference>
<dbReference type="InterPro" id="IPR032066">
    <property type="entry name" value="GP3_package"/>
</dbReference>
<accession>A0A1F8F5V5</accession>
<name>A0A1F8F5V5_9BACT</name>
<comment type="caution">
    <text evidence="1">The sequence shown here is derived from an EMBL/GenBank/DDBJ whole genome shotgun (WGS) entry which is preliminary data.</text>
</comment>
<evidence type="ECO:0000313" key="2">
    <source>
        <dbReference type="Proteomes" id="UP000176834"/>
    </source>
</evidence>
<dbReference type="Proteomes" id="UP000176834">
    <property type="component" value="Unassembled WGS sequence"/>
</dbReference>
<dbReference type="Pfam" id="PF16677">
    <property type="entry name" value="GP3_package"/>
    <property type="match status" value="1"/>
</dbReference>
<dbReference type="AlphaFoldDB" id="A0A1F8F5V5"/>
<protein>
    <submittedName>
        <fullName evidence="1">Uncharacterized protein</fullName>
    </submittedName>
</protein>
<evidence type="ECO:0000313" key="1">
    <source>
        <dbReference type="EMBL" id="OGN07636.1"/>
    </source>
</evidence>
<proteinExistence type="predicted"/>
<reference evidence="1 2" key="1">
    <citation type="journal article" date="2016" name="Nat. Commun.">
        <title>Thousands of microbial genomes shed light on interconnected biogeochemical processes in an aquifer system.</title>
        <authorList>
            <person name="Anantharaman K."/>
            <person name="Brown C.T."/>
            <person name="Hug L.A."/>
            <person name="Sharon I."/>
            <person name="Castelle C.J."/>
            <person name="Probst A.J."/>
            <person name="Thomas B.C."/>
            <person name="Singh A."/>
            <person name="Wilkins M.J."/>
            <person name="Karaoz U."/>
            <person name="Brodie E.L."/>
            <person name="Williams K.H."/>
            <person name="Hubbard S.S."/>
            <person name="Banfield J.F."/>
        </authorList>
    </citation>
    <scope>NUCLEOTIDE SEQUENCE [LARGE SCALE GENOMIC DNA]</scope>
</reference>